<accession>U1PEN5</accession>
<name>U1PEN5_9EURY</name>
<evidence type="ECO:0000256" key="1">
    <source>
        <dbReference type="SAM" id="Phobius"/>
    </source>
</evidence>
<reference evidence="3 4" key="1">
    <citation type="journal article" date="2013" name="PLoS ONE">
        <title>Assembly-driven community genomics of a hypersaline microbial ecosystem.</title>
        <authorList>
            <person name="Podell S."/>
            <person name="Ugalde J.A."/>
            <person name="Narasingarao P."/>
            <person name="Banfield J.F."/>
            <person name="Heidelberg K.B."/>
            <person name="Allen E.E."/>
        </authorList>
    </citation>
    <scope>NUCLEOTIDE SEQUENCE [LARGE SCALE GENOMIC DNA]</scope>
    <source>
        <strain evidence="4">J07HQW1</strain>
    </source>
</reference>
<dbReference type="Proteomes" id="UP000030649">
    <property type="component" value="Unassembled WGS sequence"/>
</dbReference>
<dbReference type="Pfam" id="PF25938">
    <property type="entry name" value="DUF7981"/>
    <property type="match status" value="1"/>
</dbReference>
<organism evidence="3 4">
    <name type="scientific">Haloquadratum walsbyi J07HQW1</name>
    <dbReference type="NCBI Taxonomy" id="1238424"/>
    <lineage>
        <taxon>Archaea</taxon>
        <taxon>Methanobacteriati</taxon>
        <taxon>Methanobacteriota</taxon>
        <taxon>Stenosarchaea group</taxon>
        <taxon>Halobacteria</taxon>
        <taxon>Halobacteriales</taxon>
        <taxon>Haloferacaceae</taxon>
        <taxon>Haloquadratum</taxon>
    </lineage>
</organism>
<keyword evidence="1" id="KW-1133">Transmembrane helix</keyword>
<dbReference type="EMBL" id="KE356560">
    <property type="protein sequence ID" value="ERG90551.1"/>
    <property type="molecule type" value="Genomic_DNA"/>
</dbReference>
<protein>
    <recommendedName>
        <fullName evidence="2">DUF7981 domain-containing protein</fullName>
    </recommendedName>
</protein>
<gene>
    <name evidence="3" type="ORF">J07HQW1_00575</name>
</gene>
<dbReference type="STRING" id="1238424.J07HQW1_00575"/>
<evidence type="ECO:0000313" key="3">
    <source>
        <dbReference type="EMBL" id="ERG90551.1"/>
    </source>
</evidence>
<dbReference type="HOGENOM" id="CLU_184943_0_0_2"/>
<feature type="domain" description="DUF7981" evidence="2">
    <location>
        <begin position="9"/>
        <end position="71"/>
    </location>
</feature>
<keyword evidence="1" id="KW-0812">Transmembrane</keyword>
<dbReference type="AlphaFoldDB" id="U1PEN5"/>
<proteinExistence type="predicted"/>
<feature type="transmembrane region" description="Helical" evidence="1">
    <location>
        <begin position="42"/>
        <end position="65"/>
    </location>
</feature>
<keyword evidence="1" id="KW-0472">Membrane</keyword>
<evidence type="ECO:0000259" key="2">
    <source>
        <dbReference type="Pfam" id="PF25938"/>
    </source>
</evidence>
<evidence type="ECO:0000313" key="4">
    <source>
        <dbReference type="Proteomes" id="UP000030649"/>
    </source>
</evidence>
<sequence length="74" mass="7884">MEFSADSRMKRAISALLWGLLGVLSFGVLIQGYYLLIGPMSISLGILGIIGVLIGVVVAGIAYVIELRLSKFQA</sequence>
<feature type="transmembrane region" description="Helical" evidence="1">
    <location>
        <begin position="12"/>
        <end position="36"/>
    </location>
</feature>
<dbReference type="InterPro" id="IPR058287">
    <property type="entry name" value="DUF7981"/>
</dbReference>